<dbReference type="PANTHER" id="PTHR21363:SF0">
    <property type="entry name" value="PREPHENATE DEHYDROGENASE [NADP(+)]"/>
    <property type="match status" value="1"/>
</dbReference>
<evidence type="ECO:0000256" key="8">
    <source>
        <dbReference type="ARBA" id="ARBA00023141"/>
    </source>
</evidence>
<dbReference type="OrthoDB" id="9802008at2"/>
<name>A0A563E2C3_9MICO</name>
<comment type="caution">
    <text evidence="12">The sequence shown here is derived from an EMBL/GenBank/DDBJ whole genome shotgun (WGS) entry which is preliminary data.</text>
</comment>
<comment type="pathway">
    <text evidence="1">Amino-acid biosynthesis; L-tyrosine biosynthesis; (4-hydroxyphenyl)pyruvate from prephenate (NAD(+) route): step 1/1.</text>
</comment>
<dbReference type="Gene3D" id="3.40.50.720">
    <property type="entry name" value="NAD(P)-binding Rossmann-like Domain"/>
    <property type="match status" value="1"/>
</dbReference>
<evidence type="ECO:0000313" key="12">
    <source>
        <dbReference type="EMBL" id="TWP36687.1"/>
    </source>
</evidence>
<evidence type="ECO:0000256" key="2">
    <source>
        <dbReference type="ARBA" id="ARBA00007964"/>
    </source>
</evidence>
<evidence type="ECO:0000256" key="7">
    <source>
        <dbReference type="ARBA" id="ARBA00023027"/>
    </source>
</evidence>
<dbReference type="InterPro" id="IPR046825">
    <property type="entry name" value="PDH_C"/>
</dbReference>
<comment type="similarity">
    <text evidence="2">Belongs to the prephenate/arogenate dehydrogenase family.</text>
</comment>
<keyword evidence="8" id="KW-0057">Aromatic amino acid biosynthesis</keyword>
<keyword evidence="5" id="KW-0827">Tyrosine biosynthesis</keyword>
<evidence type="ECO:0000256" key="6">
    <source>
        <dbReference type="ARBA" id="ARBA00023002"/>
    </source>
</evidence>
<evidence type="ECO:0000256" key="9">
    <source>
        <dbReference type="ARBA" id="ARBA00049260"/>
    </source>
</evidence>
<evidence type="ECO:0000256" key="4">
    <source>
        <dbReference type="ARBA" id="ARBA00016891"/>
    </source>
</evidence>
<dbReference type="InterPro" id="IPR046826">
    <property type="entry name" value="PDH_N"/>
</dbReference>
<dbReference type="SUPFAM" id="SSF48179">
    <property type="entry name" value="6-phosphogluconate dehydrogenase C-terminal domain-like"/>
    <property type="match status" value="1"/>
</dbReference>
<keyword evidence="13" id="KW-1185">Reference proteome</keyword>
<accession>A0A563E2C3</accession>
<evidence type="ECO:0000256" key="5">
    <source>
        <dbReference type="ARBA" id="ARBA00022498"/>
    </source>
</evidence>
<dbReference type="GO" id="GO:0004665">
    <property type="term" value="F:prephenate dehydrogenase (NADP+) activity"/>
    <property type="evidence" value="ECO:0007669"/>
    <property type="project" value="InterPro"/>
</dbReference>
<evidence type="ECO:0000259" key="11">
    <source>
        <dbReference type="PROSITE" id="PS51671"/>
    </source>
</evidence>
<dbReference type="EMBL" id="VCQV01000010">
    <property type="protein sequence ID" value="TWP36687.1"/>
    <property type="molecule type" value="Genomic_DNA"/>
</dbReference>
<evidence type="ECO:0000256" key="1">
    <source>
        <dbReference type="ARBA" id="ARBA00005067"/>
    </source>
</evidence>
<dbReference type="UniPathway" id="UPA00122">
    <property type="reaction ID" value="UER00961"/>
</dbReference>
<dbReference type="PROSITE" id="PS51671">
    <property type="entry name" value="ACT"/>
    <property type="match status" value="1"/>
</dbReference>
<dbReference type="Gene3D" id="1.10.3660.10">
    <property type="entry name" value="6-phosphogluconate dehydrogenase C-terminal like domain"/>
    <property type="match status" value="1"/>
</dbReference>
<dbReference type="InterPro" id="IPR008927">
    <property type="entry name" value="6-PGluconate_DH-like_C_sf"/>
</dbReference>
<keyword evidence="6 12" id="KW-0560">Oxidoreductase</keyword>
<dbReference type="GO" id="GO:0006571">
    <property type="term" value="P:tyrosine biosynthetic process"/>
    <property type="evidence" value="ECO:0007669"/>
    <property type="project" value="UniProtKB-UniPathway"/>
</dbReference>
<organism evidence="12 13">
    <name type="scientific">Leekyejoonella antrihumi</name>
    <dbReference type="NCBI Taxonomy" id="1660198"/>
    <lineage>
        <taxon>Bacteria</taxon>
        <taxon>Bacillati</taxon>
        <taxon>Actinomycetota</taxon>
        <taxon>Actinomycetes</taxon>
        <taxon>Micrococcales</taxon>
        <taxon>Dermacoccaceae</taxon>
        <taxon>Leekyejoonella</taxon>
    </lineage>
</organism>
<dbReference type="InterPro" id="IPR050812">
    <property type="entry name" value="Preph/Arog_dehydrog"/>
</dbReference>
<dbReference type="Proteomes" id="UP000320244">
    <property type="component" value="Unassembled WGS sequence"/>
</dbReference>
<evidence type="ECO:0000259" key="10">
    <source>
        <dbReference type="PROSITE" id="PS51176"/>
    </source>
</evidence>
<dbReference type="PANTHER" id="PTHR21363">
    <property type="entry name" value="PREPHENATE DEHYDROGENASE"/>
    <property type="match status" value="1"/>
</dbReference>
<dbReference type="NCBIfam" id="NF005111">
    <property type="entry name" value="PRK06545.2-3"/>
    <property type="match status" value="1"/>
</dbReference>
<feature type="domain" description="ACT" evidence="11">
    <location>
        <begin position="296"/>
        <end position="363"/>
    </location>
</feature>
<keyword evidence="7" id="KW-0520">NAD</keyword>
<reference evidence="12 13" key="2">
    <citation type="submission" date="2019-08" db="EMBL/GenBank/DDBJ databases">
        <title>Jejuicoccus antrihumi gen. nov., sp. nov., a new member of the family Dermacoccaceae isolated from a cave.</title>
        <authorList>
            <person name="Schumann P."/>
            <person name="Kim I.S."/>
        </authorList>
    </citation>
    <scope>NUCLEOTIDE SEQUENCE [LARGE SCALE GENOMIC DNA]</scope>
    <source>
        <strain evidence="12 13">C5-26</strain>
    </source>
</reference>
<evidence type="ECO:0000256" key="3">
    <source>
        <dbReference type="ARBA" id="ARBA00012068"/>
    </source>
</evidence>
<protein>
    <recommendedName>
        <fullName evidence="4">Prephenate dehydrogenase</fullName>
        <ecNumber evidence="3">1.3.1.12</ecNumber>
    </recommendedName>
</protein>
<comment type="catalytic activity">
    <reaction evidence="9">
        <text>prephenate + NAD(+) = 3-(4-hydroxyphenyl)pyruvate + CO2 + NADH</text>
        <dbReference type="Rhea" id="RHEA:13869"/>
        <dbReference type="ChEBI" id="CHEBI:16526"/>
        <dbReference type="ChEBI" id="CHEBI:29934"/>
        <dbReference type="ChEBI" id="CHEBI:36242"/>
        <dbReference type="ChEBI" id="CHEBI:57540"/>
        <dbReference type="ChEBI" id="CHEBI:57945"/>
        <dbReference type="EC" id="1.3.1.12"/>
    </reaction>
</comment>
<dbReference type="GO" id="GO:0008977">
    <property type="term" value="F:prephenate dehydrogenase (NAD+) activity"/>
    <property type="evidence" value="ECO:0007669"/>
    <property type="project" value="UniProtKB-EC"/>
</dbReference>
<proteinExistence type="inferred from homology"/>
<dbReference type="Pfam" id="PF20463">
    <property type="entry name" value="PDH_C"/>
    <property type="match status" value="1"/>
</dbReference>
<dbReference type="SUPFAM" id="SSF51735">
    <property type="entry name" value="NAD(P)-binding Rossmann-fold domains"/>
    <property type="match status" value="1"/>
</dbReference>
<dbReference type="InterPro" id="IPR045865">
    <property type="entry name" value="ACT-like_dom_sf"/>
</dbReference>
<dbReference type="EC" id="1.3.1.12" evidence="3"/>
<dbReference type="InterPro" id="IPR003099">
    <property type="entry name" value="Prephen_DH"/>
</dbReference>
<dbReference type="GO" id="GO:0070403">
    <property type="term" value="F:NAD+ binding"/>
    <property type="evidence" value="ECO:0007669"/>
    <property type="project" value="InterPro"/>
</dbReference>
<dbReference type="RefSeq" id="WP_146316528.1">
    <property type="nucleotide sequence ID" value="NZ_VCQV01000010.1"/>
</dbReference>
<dbReference type="NCBIfam" id="NF005112">
    <property type="entry name" value="PRK06545.2-4"/>
    <property type="match status" value="1"/>
</dbReference>
<gene>
    <name evidence="12" type="ORF">FGL98_09555</name>
</gene>
<dbReference type="InterPro" id="IPR002912">
    <property type="entry name" value="ACT_dom"/>
</dbReference>
<dbReference type="PROSITE" id="PS51176">
    <property type="entry name" value="PDH_ADH"/>
    <property type="match status" value="1"/>
</dbReference>
<evidence type="ECO:0000313" key="13">
    <source>
        <dbReference type="Proteomes" id="UP000320244"/>
    </source>
</evidence>
<dbReference type="AlphaFoldDB" id="A0A563E2C3"/>
<reference evidence="12 13" key="1">
    <citation type="submission" date="2019-05" db="EMBL/GenBank/DDBJ databases">
        <authorList>
            <person name="Lee S.D."/>
        </authorList>
    </citation>
    <scope>NUCLEOTIDE SEQUENCE [LARGE SCALE GENOMIC DNA]</scope>
    <source>
        <strain evidence="12 13">C5-26</strain>
    </source>
</reference>
<feature type="domain" description="Prephenate/arogenate dehydrogenase" evidence="10">
    <location>
        <begin position="4"/>
        <end position="282"/>
    </location>
</feature>
<dbReference type="InterPro" id="IPR036291">
    <property type="entry name" value="NAD(P)-bd_dom_sf"/>
</dbReference>
<sequence>MTPQHVRVVGTGLIGASIGLALRAKGVRVSLHDPSPTARALARDIGAGELDVMDEPDVVVVAAPPDVVSAVVADELKQWPTAVVTDVASVKARVLAQVRATVDPAELRRYVGSHPMAGRERSGAVAAQGDLFEGRTWVVCPAPESDPVAVTAVQHLASDCGAATVTMPASDHDLAVASVSHVPQIAASLVAARLRDISDEAIALSGQGVRDVTRIAASDPMLWTQILAGNATAVAPVIDLLAQDLRRVSEALQELGPEASPAEGARGVLARVIADGALGHARIPGKHGAAPTAYGTLLVIVPDQPGALGRLFNDMGDAGINLEDLRLEHGVGAQVGIAEVSVLPAVMERLKTVLEDNGWSVHE</sequence>
<keyword evidence="8" id="KW-0028">Amino-acid biosynthesis</keyword>
<dbReference type="Pfam" id="PF02153">
    <property type="entry name" value="PDH_N"/>
    <property type="match status" value="1"/>
</dbReference>
<dbReference type="SUPFAM" id="SSF55021">
    <property type="entry name" value="ACT-like"/>
    <property type="match status" value="1"/>
</dbReference>